<dbReference type="Proteomes" id="UP000607653">
    <property type="component" value="Unassembled WGS sequence"/>
</dbReference>
<reference evidence="1 2" key="1">
    <citation type="journal article" date="2020" name="Mol. Biol. Evol.">
        <title>Distinct Expression and Methylation Patterns for Genes with Different Fates following a Single Whole-Genome Duplication in Flowering Plants.</title>
        <authorList>
            <person name="Shi T."/>
            <person name="Rahmani R.S."/>
            <person name="Gugger P.F."/>
            <person name="Wang M."/>
            <person name="Li H."/>
            <person name="Zhang Y."/>
            <person name="Li Z."/>
            <person name="Wang Q."/>
            <person name="Van de Peer Y."/>
            <person name="Marchal K."/>
            <person name="Chen J."/>
        </authorList>
    </citation>
    <scope>NUCLEOTIDE SEQUENCE [LARGE SCALE GENOMIC DNA]</scope>
    <source>
        <tissue evidence="1">Leaf</tissue>
    </source>
</reference>
<proteinExistence type="predicted"/>
<gene>
    <name evidence="1" type="ORF">HUJ06_004503</name>
</gene>
<protein>
    <submittedName>
        <fullName evidence="1">Uncharacterized protein</fullName>
    </submittedName>
</protein>
<sequence>MTLSNYTTNPVTELRELQVKEASWWERGGLREWGLAVPQQNLLIMNVSSWD</sequence>
<comment type="caution">
    <text evidence="1">The sequence shown here is derived from an EMBL/GenBank/DDBJ whole genome shotgun (WGS) entry which is preliminary data.</text>
</comment>
<name>A0A822ZNC3_NELNU</name>
<organism evidence="1 2">
    <name type="scientific">Nelumbo nucifera</name>
    <name type="common">Sacred lotus</name>
    <dbReference type="NCBI Taxonomy" id="4432"/>
    <lineage>
        <taxon>Eukaryota</taxon>
        <taxon>Viridiplantae</taxon>
        <taxon>Streptophyta</taxon>
        <taxon>Embryophyta</taxon>
        <taxon>Tracheophyta</taxon>
        <taxon>Spermatophyta</taxon>
        <taxon>Magnoliopsida</taxon>
        <taxon>Proteales</taxon>
        <taxon>Nelumbonaceae</taxon>
        <taxon>Nelumbo</taxon>
    </lineage>
</organism>
<keyword evidence="2" id="KW-1185">Reference proteome</keyword>
<dbReference type="EMBL" id="DUZY01000007">
    <property type="protein sequence ID" value="DAD46273.1"/>
    <property type="molecule type" value="Genomic_DNA"/>
</dbReference>
<accession>A0A822ZNC3</accession>
<evidence type="ECO:0000313" key="2">
    <source>
        <dbReference type="Proteomes" id="UP000607653"/>
    </source>
</evidence>
<evidence type="ECO:0000313" key="1">
    <source>
        <dbReference type="EMBL" id="DAD46273.1"/>
    </source>
</evidence>
<dbReference type="AlphaFoldDB" id="A0A822ZNC3"/>